<dbReference type="Pfam" id="PF01483">
    <property type="entry name" value="P_proprotein"/>
    <property type="match status" value="1"/>
</dbReference>
<keyword evidence="1" id="KW-0645">Protease</keyword>
<evidence type="ECO:0000259" key="4">
    <source>
        <dbReference type="PROSITE" id="PS51829"/>
    </source>
</evidence>
<evidence type="ECO:0000256" key="2">
    <source>
        <dbReference type="ARBA" id="ARBA00022729"/>
    </source>
</evidence>
<dbReference type="SUPFAM" id="SSF49785">
    <property type="entry name" value="Galactose-binding domain-like"/>
    <property type="match status" value="1"/>
</dbReference>
<evidence type="ECO:0000313" key="5">
    <source>
        <dbReference type="EMBL" id="AXG73573.1"/>
    </source>
</evidence>
<evidence type="ECO:0000256" key="3">
    <source>
        <dbReference type="ARBA" id="ARBA00022801"/>
    </source>
</evidence>
<feature type="domain" description="P/Homo B" evidence="4">
    <location>
        <begin position="845"/>
        <end position="994"/>
    </location>
</feature>
<dbReference type="Proteomes" id="UP000253951">
    <property type="component" value="Chromosome"/>
</dbReference>
<dbReference type="EMBL" id="CP031188">
    <property type="protein sequence ID" value="AXG73573.1"/>
    <property type="molecule type" value="Genomic_DNA"/>
</dbReference>
<keyword evidence="3" id="KW-0378">Hydrolase</keyword>
<gene>
    <name evidence="5" type="ORF">DVK85_04745</name>
</gene>
<dbReference type="NCBIfam" id="TIGR04183">
    <property type="entry name" value="Por_Secre_tail"/>
    <property type="match status" value="1"/>
</dbReference>
<accession>A0A345HAG3</accession>
<dbReference type="GO" id="GO:0008237">
    <property type="term" value="F:metallopeptidase activity"/>
    <property type="evidence" value="ECO:0007669"/>
    <property type="project" value="InterPro"/>
</dbReference>
<protein>
    <submittedName>
        <fullName evidence="5">T9SS C-terminal target domain-containing protein</fullName>
    </submittedName>
</protein>
<dbReference type="Gene3D" id="2.60.120.260">
    <property type="entry name" value="Galactose-binding domain-like"/>
    <property type="match status" value="1"/>
</dbReference>
<name>A0A345HAG3_9FLAO</name>
<proteinExistence type="predicted"/>
<keyword evidence="2" id="KW-0732">Signal</keyword>
<dbReference type="AlphaFoldDB" id="A0A345HAG3"/>
<dbReference type="InterPro" id="IPR002884">
    <property type="entry name" value="P_dom"/>
</dbReference>
<dbReference type="GO" id="GO:0006508">
    <property type="term" value="P:proteolysis"/>
    <property type="evidence" value="ECO:0007669"/>
    <property type="project" value="UniProtKB-KW"/>
</dbReference>
<sequence length="1084" mass="117766">MNKKLLLSILTLMVILSGYSQNAIWNRITTKNIENLEKLERTSQPTTFNLYNLNLNNLKQQLQQVPIKQQEQSSNVILPFPNRNGEFNYYRIYEAPVMHHELSAKHQGIKTYIGQDINDASAIIRFSITPFGFHNMLQSVNGTTYTDPYTKDLQTYIVYKREGLTTSQSFHCDVIDNGNHNNQKNVNQPLSVAATDGVLRTYRLAMACTIEYAAFHVNAADLNDGTLAEKKEAVLAAMVITVNRVNSIYERDLSITLELVPDNEDVIFINDDNFDNANTDGILLNQSQNAIDNAIGFNNYDIGHTVSTGGGGLAQLFSPCSGSKARGITGLPSPVGDPFDVDYVAHEMGHQFGGNHSYNNSCNGNRSNDNAYEPGSGSTIMAYAGICAPNVQSNSDAHFHANSIAEITAFITNWGDCSENTITGNIPPVIDAGLDYTIPYGTPFILSGTATDANNDIMTYNWEQMDNEISEQPPLANATDGPNFRSLPSKELPERFMPDIESVINNDLAPTWEVISDVAREFNFAFTVRDNNVAGGQTVIDYMKVDVSGTAGPFIVTMPNAAVSWQAGTHQDVEWDVAGTTTNGVNTPYVDIFLSTDGGYTYPVILAAKVPNDGSEIVSVPNLLGNANRIMVKGHDNIFYDISNTNFTIIAPATTMAIAVSGAQNIANCIGNEVSYELNYNAYSGFNSDTTFAVTGNPDGTTVTFSPEIIVADGTVTMTVVTTESTPAGFYTMPVVATSGGVTKTINVYLDLIDANFGTLSLISPVNSATQVFDQTSFDWVDVANATGYQIEVAGDENFTDIIIDAIITDSNYIAVLEGSEQYYWRVRPINENCSGSYSDINGFVTGITECNDYTATDAPVIIPDNTTSIVNSVIAATGDAPIQKVSVTLDISHTWVSDLTVTLISPQGTEVQLFSDECDDADDVQATFDDSGELSVCGTVPVLSGVIQPDEALSIFNGELPEGEWMLELSDVFDEDGGAINSWSLTICTTEEATAIIENNLFTNFTLYPNPNNGDFTIRYTSATGDDINVMVHDIRGRQLLSNTYRNTGLFENNLSLGTVEAGVYLVTVQDGSNKITKKIVVQ</sequence>
<reference evidence="5 6" key="1">
    <citation type="submission" date="2018-07" db="EMBL/GenBank/DDBJ databases">
        <title>Complete genome sequence of Flavobacterium arcticum type strain SM1502T.</title>
        <authorList>
            <person name="Li Y."/>
            <person name="Li D.-D."/>
        </authorList>
    </citation>
    <scope>NUCLEOTIDE SEQUENCE [LARGE SCALE GENOMIC DNA]</scope>
    <source>
        <strain evidence="5 6">SM1502</strain>
    </source>
</reference>
<keyword evidence="6" id="KW-1185">Reference proteome</keyword>
<dbReference type="OrthoDB" id="9792152at2"/>
<dbReference type="Pfam" id="PF18962">
    <property type="entry name" value="Por_Secre_tail"/>
    <property type="match status" value="1"/>
</dbReference>
<dbReference type="PROSITE" id="PS51829">
    <property type="entry name" value="P_HOMO_B"/>
    <property type="match status" value="1"/>
</dbReference>
<evidence type="ECO:0000256" key="1">
    <source>
        <dbReference type="ARBA" id="ARBA00022670"/>
    </source>
</evidence>
<organism evidence="5 6">
    <name type="scientific">Flavobacterium arcticum</name>
    <dbReference type="NCBI Taxonomy" id="1784713"/>
    <lineage>
        <taxon>Bacteria</taxon>
        <taxon>Pseudomonadati</taxon>
        <taxon>Bacteroidota</taxon>
        <taxon>Flavobacteriia</taxon>
        <taxon>Flavobacteriales</taxon>
        <taxon>Flavobacteriaceae</taxon>
        <taxon>Flavobacterium</taxon>
    </lineage>
</organism>
<dbReference type="KEGG" id="fat:DVK85_04745"/>
<dbReference type="GO" id="GO:0004252">
    <property type="term" value="F:serine-type endopeptidase activity"/>
    <property type="evidence" value="ECO:0007669"/>
    <property type="project" value="InterPro"/>
</dbReference>
<dbReference type="Gene3D" id="2.60.40.10">
    <property type="entry name" value="Immunoglobulins"/>
    <property type="match status" value="2"/>
</dbReference>
<dbReference type="InterPro" id="IPR013783">
    <property type="entry name" value="Ig-like_fold"/>
</dbReference>
<dbReference type="SUPFAM" id="SSF55486">
    <property type="entry name" value="Metalloproteases ('zincins'), catalytic domain"/>
    <property type="match status" value="1"/>
</dbReference>
<dbReference type="Pfam" id="PF13583">
    <property type="entry name" value="Reprolysin_4"/>
    <property type="match status" value="1"/>
</dbReference>
<dbReference type="InterPro" id="IPR024079">
    <property type="entry name" value="MetalloPept_cat_dom_sf"/>
</dbReference>
<dbReference type="Gene3D" id="3.40.390.10">
    <property type="entry name" value="Collagenase (Catalytic Domain)"/>
    <property type="match status" value="1"/>
</dbReference>
<dbReference type="InterPro" id="IPR026444">
    <property type="entry name" value="Secre_tail"/>
</dbReference>
<dbReference type="InterPro" id="IPR008979">
    <property type="entry name" value="Galactose-bd-like_sf"/>
</dbReference>
<evidence type="ECO:0000313" key="6">
    <source>
        <dbReference type="Proteomes" id="UP000253951"/>
    </source>
</evidence>
<dbReference type="RefSeq" id="WP_114677334.1">
    <property type="nucleotide sequence ID" value="NZ_CP031188.1"/>
</dbReference>